<dbReference type="Proteomes" id="UP000663828">
    <property type="component" value="Unassembled WGS sequence"/>
</dbReference>
<feature type="domain" description="Chitin-binding type-1" evidence="5">
    <location>
        <begin position="48"/>
        <end position="113"/>
    </location>
</feature>
<keyword evidence="2 3" id="KW-1015">Disulfide bond</keyword>
<keyword evidence="1 3" id="KW-0147">Chitin-binding</keyword>
<dbReference type="PANTHER" id="PTHR47849">
    <property type="entry name" value="CHITIN-BINDING LECTIN 1"/>
    <property type="match status" value="1"/>
</dbReference>
<dbReference type="SUPFAM" id="SSF57016">
    <property type="entry name" value="Plant lectins/antimicrobial peptides"/>
    <property type="match status" value="4"/>
</dbReference>
<feature type="disulfide bond" evidence="3">
    <location>
        <begin position="147"/>
        <end position="161"/>
    </location>
</feature>
<evidence type="ECO:0000313" key="6">
    <source>
        <dbReference type="EMBL" id="CAF1199354.1"/>
    </source>
</evidence>
<evidence type="ECO:0000256" key="3">
    <source>
        <dbReference type="PROSITE-ProRule" id="PRU00261"/>
    </source>
</evidence>
<dbReference type="PROSITE" id="PS50941">
    <property type="entry name" value="CHIT_BIND_I_2"/>
    <property type="match status" value="2"/>
</dbReference>
<accession>A0A814WJM1</accession>
<reference evidence="6" key="1">
    <citation type="submission" date="2021-02" db="EMBL/GenBank/DDBJ databases">
        <authorList>
            <person name="Nowell W R."/>
        </authorList>
    </citation>
    <scope>NUCLEOTIDE SEQUENCE</scope>
</reference>
<feature type="disulfide bond" evidence="3">
    <location>
        <begin position="77"/>
        <end position="91"/>
    </location>
</feature>
<sequence length="194" mass="19609">MIGALILMLSIASAVESKALNITGKGQQGCCGPCFLFGCPEGQCCSQYGYCGATPEHCQGAITQGNCQTKGCPDGLCCSKYGFCGNTPEHCDKTPVTNGNCKTVGCPPGQCCSAYGFCGTTLEHCGNVDLTVGQGNCQQTGCAPGLCCSRFGFCGRTAEHCLGTALYPTGINVGCGNCVGGNTANCGNGCVGKK</sequence>
<evidence type="ECO:0000259" key="5">
    <source>
        <dbReference type="PROSITE" id="PS50941"/>
    </source>
</evidence>
<proteinExistence type="predicted"/>
<evidence type="ECO:0000256" key="1">
    <source>
        <dbReference type="ARBA" id="ARBA00022669"/>
    </source>
</evidence>
<feature type="signal peptide" evidence="4">
    <location>
        <begin position="1"/>
        <end position="17"/>
    </location>
</feature>
<comment type="caution">
    <text evidence="6">The sequence shown here is derived from an EMBL/GenBank/DDBJ whole genome shotgun (WGS) entry which is preliminary data.</text>
</comment>
<dbReference type="PRINTS" id="PR00451">
    <property type="entry name" value="CHITINBINDNG"/>
</dbReference>
<dbReference type="InterPro" id="IPR036861">
    <property type="entry name" value="Endochitinase-like_sf"/>
</dbReference>
<gene>
    <name evidence="6" type="ORF">XAT740_LOCUS23585</name>
</gene>
<feature type="disulfide bond" evidence="3">
    <location>
        <begin position="72"/>
        <end position="84"/>
    </location>
</feature>
<feature type="chain" id="PRO_5032306211" description="Chitin-binding type-1 domain-containing protein" evidence="4">
    <location>
        <begin position="18"/>
        <end position="194"/>
    </location>
</feature>
<comment type="caution">
    <text evidence="3">Lacks conserved residue(s) required for the propagation of feature annotation.</text>
</comment>
<name>A0A814WJM1_ADIRI</name>
<evidence type="ECO:0000256" key="4">
    <source>
        <dbReference type="SAM" id="SignalP"/>
    </source>
</evidence>
<protein>
    <recommendedName>
        <fullName evidence="5">Chitin-binding type-1 domain-containing protein</fullName>
    </recommendedName>
</protein>
<dbReference type="InterPro" id="IPR001002">
    <property type="entry name" value="Chitin-bd_1"/>
</dbReference>
<feature type="domain" description="Chitin-binding type-1" evidence="5">
    <location>
        <begin position="122"/>
        <end position="188"/>
    </location>
</feature>
<keyword evidence="4" id="KW-0732">Signal</keyword>
<keyword evidence="7" id="KW-1185">Reference proteome</keyword>
<dbReference type="EMBL" id="CAJNOR010001788">
    <property type="protein sequence ID" value="CAF1199354.1"/>
    <property type="molecule type" value="Genomic_DNA"/>
</dbReference>
<dbReference type="AlphaFoldDB" id="A0A814WJM1"/>
<dbReference type="Gene3D" id="3.30.60.10">
    <property type="entry name" value="Endochitinase-like"/>
    <property type="match status" value="4"/>
</dbReference>
<feature type="disulfide bond" evidence="3">
    <location>
        <begin position="142"/>
        <end position="154"/>
    </location>
</feature>
<dbReference type="GO" id="GO:0008061">
    <property type="term" value="F:chitin binding"/>
    <property type="evidence" value="ECO:0007669"/>
    <property type="project" value="UniProtKB-UniRule"/>
</dbReference>
<organism evidence="6 7">
    <name type="scientific">Adineta ricciae</name>
    <name type="common">Rotifer</name>
    <dbReference type="NCBI Taxonomy" id="249248"/>
    <lineage>
        <taxon>Eukaryota</taxon>
        <taxon>Metazoa</taxon>
        <taxon>Spiralia</taxon>
        <taxon>Gnathifera</taxon>
        <taxon>Rotifera</taxon>
        <taxon>Eurotatoria</taxon>
        <taxon>Bdelloidea</taxon>
        <taxon>Adinetida</taxon>
        <taxon>Adinetidae</taxon>
        <taxon>Adineta</taxon>
    </lineage>
</organism>
<evidence type="ECO:0000313" key="7">
    <source>
        <dbReference type="Proteomes" id="UP000663828"/>
    </source>
</evidence>
<evidence type="ECO:0000256" key="2">
    <source>
        <dbReference type="ARBA" id="ARBA00023157"/>
    </source>
</evidence>
<dbReference type="Pfam" id="PF00187">
    <property type="entry name" value="Chitin_bind_1"/>
    <property type="match status" value="1"/>
</dbReference>
<dbReference type="SMART" id="SM00270">
    <property type="entry name" value="ChtBD1"/>
    <property type="match status" value="4"/>
</dbReference>